<comment type="cofactor">
    <cofactor evidence="1">
        <name>a divalent metal cation</name>
        <dbReference type="ChEBI" id="CHEBI:60240"/>
    </cofactor>
</comment>
<dbReference type="GO" id="GO:0046872">
    <property type="term" value="F:metal ion binding"/>
    <property type="evidence" value="ECO:0007669"/>
    <property type="project" value="UniProtKB-KW"/>
</dbReference>
<evidence type="ECO:0000313" key="10">
    <source>
        <dbReference type="Proteomes" id="UP000821853"/>
    </source>
</evidence>
<organism evidence="9 10">
    <name type="scientific">Haemaphysalis longicornis</name>
    <name type="common">Bush tick</name>
    <dbReference type="NCBI Taxonomy" id="44386"/>
    <lineage>
        <taxon>Eukaryota</taxon>
        <taxon>Metazoa</taxon>
        <taxon>Ecdysozoa</taxon>
        <taxon>Arthropoda</taxon>
        <taxon>Chelicerata</taxon>
        <taxon>Arachnida</taxon>
        <taxon>Acari</taxon>
        <taxon>Parasitiformes</taxon>
        <taxon>Ixodida</taxon>
        <taxon>Ixodoidea</taxon>
        <taxon>Ixodidae</taxon>
        <taxon>Haemaphysalinae</taxon>
        <taxon>Haemaphysalis</taxon>
    </lineage>
</organism>
<keyword evidence="10" id="KW-1185">Reference proteome</keyword>
<dbReference type="InterPro" id="IPR045249">
    <property type="entry name" value="HARBI1-like"/>
</dbReference>
<comment type="caution">
    <text evidence="9">The sequence shown here is derived from an EMBL/GenBank/DDBJ whole genome shotgun (WGS) entry which is preliminary data.</text>
</comment>
<dbReference type="EMBL" id="JABSTR010000005">
    <property type="protein sequence ID" value="KAH9371538.1"/>
    <property type="molecule type" value="Genomic_DNA"/>
</dbReference>
<keyword evidence="4" id="KW-0540">Nuclease</keyword>
<dbReference type="Proteomes" id="UP000821853">
    <property type="component" value="Chromosome 3"/>
</dbReference>
<dbReference type="GO" id="GO:0016787">
    <property type="term" value="F:hydrolase activity"/>
    <property type="evidence" value="ECO:0007669"/>
    <property type="project" value="UniProtKB-KW"/>
</dbReference>
<dbReference type="Pfam" id="PF13359">
    <property type="entry name" value="DDE_Tnp_4"/>
    <property type="match status" value="1"/>
</dbReference>
<evidence type="ECO:0000256" key="3">
    <source>
        <dbReference type="ARBA" id="ARBA00006958"/>
    </source>
</evidence>
<comment type="similarity">
    <text evidence="3">Belongs to the HARBI1 family.</text>
</comment>
<evidence type="ECO:0000256" key="2">
    <source>
        <dbReference type="ARBA" id="ARBA00004123"/>
    </source>
</evidence>
<dbReference type="InterPro" id="IPR027806">
    <property type="entry name" value="HARBI1_dom"/>
</dbReference>
<gene>
    <name evidence="9" type="ORF">HPB48_002396</name>
</gene>
<proteinExistence type="inferred from homology"/>
<dbReference type="OMA" id="ICEGNKF"/>
<comment type="subcellular location">
    <subcellularLocation>
        <location evidence="2">Nucleus</location>
    </subcellularLocation>
</comment>
<evidence type="ECO:0000313" key="9">
    <source>
        <dbReference type="EMBL" id="KAH9371538.1"/>
    </source>
</evidence>
<keyword evidence="7" id="KW-0539">Nucleus</keyword>
<feature type="domain" description="DDE Tnp4" evidence="8">
    <location>
        <begin position="123"/>
        <end position="261"/>
    </location>
</feature>
<dbReference type="GO" id="GO:0004518">
    <property type="term" value="F:nuclease activity"/>
    <property type="evidence" value="ECO:0007669"/>
    <property type="project" value="UniProtKB-KW"/>
</dbReference>
<dbReference type="GO" id="GO:0005634">
    <property type="term" value="C:nucleus"/>
    <property type="evidence" value="ECO:0007669"/>
    <property type="project" value="UniProtKB-SubCell"/>
</dbReference>
<name>A0A9J6G7W8_HAELO</name>
<keyword evidence="6" id="KW-0378">Hydrolase</keyword>
<reference evidence="9 10" key="1">
    <citation type="journal article" date="2020" name="Cell">
        <title>Large-Scale Comparative Analyses of Tick Genomes Elucidate Their Genetic Diversity and Vector Capacities.</title>
        <authorList>
            <consortium name="Tick Genome and Microbiome Consortium (TIGMIC)"/>
            <person name="Jia N."/>
            <person name="Wang J."/>
            <person name="Shi W."/>
            <person name="Du L."/>
            <person name="Sun Y."/>
            <person name="Zhan W."/>
            <person name="Jiang J.F."/>
            <person name="Wang Q."/>
            <person name="Zhang B."/>
            <person name="Ji P."/>
            <person name="Bell-Sakyi L."/>
            <person name="Cui X.M."/>
            <person name="Yuan T.T."/>
            <person name="Jiang B.G."/>
            <person name="Yang W.F."/>
            <person name="Lam T.T."/>
            <person name="Chang Q.C."/>
            <person name="Ding S.J."/>
            <person name="Wang X.J."/>
            <person name="Zhu J.G."/>
            <person name="Ruan X.D."/>
            <person name="Zhao L."/>
            <person name="Wei J.T."/>
            <person name="Ye R.Z."/>
            <person name="Que T.C."/>
            <person name="Du C.H."/>
            <person name="Zhou Y.H."/>
            <person name="Cheng J.X."/>
            <person name="Dai P.F."/>
            <person name="Guo W.B."/>
            <person name="Han X.H."/>
            <person name="Huang E.J."/>
            <person name="Li L.F."/>
            <person name="Wei W."/>
            <person name="Gao Y.C."/>
            <person name="Liu J.Z."/>
            <person name="Shao H.Z."/>
            <person name="Wang X."/>
            <person name="Wang C.C."/>
            <person name="Yang T.C."/>
            <person name="Huo Q.B."/>
            <person name="Li W."/>
            <person name="Chen H.Y."/>
            <person name="Chen S.E."/>
            <person name="Zhou L.G."/>
            <person name="Ni X.B."/>
            <person name="Tian J.H."/>
            <person name="Sheng Y."/>
            <person name="Liu T."/>
            <person name="Pan Y.S."/>
            <person name="Xia L.Y."/>
            <person name="Li J."/>
            <person name="Zhao F."/>
            <person name="Cao W.C."/>
        </authorList>
    </citation>
    <scope>NUCLEOTIDE SEQUENCE [LARGE SCALE GENOMIC DNA]</scope>
    <source>
        <strain evidence="9">HaeL-2018</strain>
    </source>
</reference>
<dbReference type="OrthoDB" id="6501991at2759"/>
<dbReference type="VEuPathDB" id="VectorBase:HLOH_049616"/>
<protein>
    <recommendedName>
        <fullName evidence="8">DDE Tnp4 domain-containing protein</fullName>
    </recommendedName>
</protein>
<sequence length="315" mass="36351">MEENEASLAMEPLRKRRRFAAVIEEFLASSSDSEDDELVAAVAENQRDDVPKVTEFIDGVVRRFDDFQFRKHFRVPRKVCCSVIAEYESSRFYYKATGRGPYTQKTAEEHVLSFLWCPAHKIASTYTNRHDKKAYGLQAISDSDRKFQDVFLGHTGKTHDAQVFKRAFVLDKLPVICEGNKFHLLGDAAYPVREYLLTPFRDYGKLTPEEVRYNFKLSQTRVRIENAFGLLKGRFRQLLYLEFWTVDRATQFILACCVLHNLCIDAGDLESGADFENEGSDVKPDEALPAERTKRESLLRQIGEQKRKSIVQLLQ</sequence>
<dbReference type="AlphaFoldDB" id="A0A9J6G7W8"/>
<evidence type="ECO:0000259" key="8">
    <source>
        <dbReference type="Pfam" id="PF13359"/>
    </source>
</evidence>
<evidence type="ECO:0000256" key="6">
    <source>
        <dbReference type="ARBA" id="ARBA00022801"/>
    </source>
</evidence>
<dbReference type="PANTHER" id="PTHR22930">
    <property type="match status" value="1"/>
</dbReference>
<evidence type="ECO:0000256" key="4">
    <source>
        <dbReference type="ARBA" id="ARBA00022722"/>
    </source>
</evidence>
<evidence type="ECO:0000256" key="1">
    <source>
        <dbReference type="ARBA" id="ARBA00001968"/>
    </source>
</evidence>
<evidence type="ECO:0000256" key="5">
    <source>
        <dbReference type="ARBA" id="ARBA00022723"/>
    </source>
</evidence>
<evidence type="ECO:0000256" key="7">
    <source>
        <dbReference type="ARBA" id="ARBA00023242"/>
    </source>
</evidence>
<dbReference type="PANTHER" id="PTHR22930:SF292">
    <property type="entry name" value="DDE TNP4 DOMAIN-CONTAINING PROTEIN"/>
    <property type="match status" value="1"/>
</dbReference>
<accession>A0A9J6G7W8</accession>
<keyword evidence="5" id="KW-0479">Metal-binding</keyword>